<feature type="region of interest" description="Disordered" evidence="1">
    <location>
        <begin position="180"/>
        <end position="223"/>
    </location>
</feature>
<dbReference type="AlphaFoldDB" id="A0A9Q1K5C5"/>
<comment type="caution">
    <text evidence="2">The sequence shown here is derived from an EMBL/GenBank/DDBJ whole genome shotgun (WGS) entry which is preliminary data.</text>
</comment>
<reference evidence="2" key="1">
    <citation type="submission" date="2022-04" db="EMBL/GenBank/DDBJ databases">
        <title>Carnegiea gigantea Genome sequencing and assembly v2.</title>
        <authorList>
            <person name="Copetti D."/>
            <person name="Sanderson M.J."/>
            <person name="Burquez A."/>
            <person name="Wojciechowski M.F."/>
        </authorList>
    </citation>
    <scope>NUCLEOTIDE SEQUENCE</scope>
    <source>
        <strain evidence="2">SGP5-SGP5p</strain>
        <tissue evidence="2">Aerial part</tissue>
    </source>
</reference>
<sequence length="223" mass="25367">MRWVWREDDDESSDSGSFGMADFRNPNSRYGDHCSTRRIVQTKCDTEEVEPVSNMAQIYVGSYAEAIYHLDTLREKLVKGAFKLSAIELLVQQENSYMLPTEIVQSNKEYTEEDVTHDVMRGPSFPGSSDVRPFEFPGLRSDIEGIERNFFGGINRFFEVADEMRNSFFHLMNDPSLFGEHSSSSAARRQGVPIEDHIEKERETGQDESKCGSIDLSGLARDV</sequence>
<gene>
    <name evidence="2" type="ORF">Cgig2_027222</name>
</gene>
<feature type="region of interest" description="Disordered" evidence="1">
    <location>
        <begin position="1"/>
        <end position="24"/>
    </location>
</feature>
<evidence type="ECO:0000313" key="2">
    <source>
        <dbReference type="EMBL" id="KAJ8436701.1"/>
    </source>
</evidence>
<name>A0A9Q1K5C5_9CARY</name>
<proteinExistence type="predicted"/>
<dbReference type="OrthoDB" id="1914474at2759"/>
<dbReference type="PANTHER" id="PTHR35722">
    <property type="entry name" value="MAL D 1-ASSOCIATED PROTEIN"/>
    <property type="match status" value="1"/>
</dbReference>
<evidence type="ECO:0000256" key="1">
    <source>
        <dbReference type="SAM" id="MobiDB-lite"/>
    </source>
</evidence>
<accession>A0A9Q1K5C5</accession>
<dbReference type="EMBL" id="JAKOGI010000333">
    <property type="protein sequence ID" value="KAJ8436701.1"/>
    <property type="molecule type" value="Genomic_DNA"/>
</dbReference>
<protein>
    <submittedName>
        <fullName evidence="2">Uncharacterized protein</fullName>
    </submittedName>
</protein>
<dbReference type="InterPro" id="IPR053346">
    <property type="entry name" value="Fra_a_1-associated"/>
</dbReference>
<organism evidence="2 3">
    <name type="scientific">Carnegiea gigantea</name>
    <dbReference type="NCBI Taxonomy" id="171969"/>
    <lineage>
        <taxon>Eukaryota</taxon>
        <taxon>Viridiplantae</taxon>
        <taxon>Streptophyta</taxon>
        <taxon>Embryophyta</taxon>
        <taxon>Tracheophyta</taxon>
        <taxon>Spermatophyta</taxon>
        <taxon>Magnoliopsida</taxon>
        <taxon>eudicotyledons</taxon>
        <taxon>Gunneridae</taxon>
        <taxon>Pentapetalae</taxon>
        <taxon>Caryophyllales</taxon>
        <taxon>Cactineae</taxon>
        <taxon>Cactaceae</taxon>
        <taxon>Cactoideae</taxon>
        <taxon>Echinocereeae</taxon>
        <taxon>Carnegiea</taxon>
    </lineage>
</organism>
<feature type="compositionally biased region" description="Basic and acidic residues" evidence="1">
    <location>
        <begin position="194"/>
        <end position="210"/>
    </location>
</feature>
<dbReference type="PANTHER" id="PTHR35722:SF1">
    <property type="entry name" value="MAL D 1-ASSOCIATED PROTEIN"/>
    <property type="match status" value="1"/>
</dbReference>
<evidence type="ECO:0000313" key="3">
    <source>
        <dbReference type="Proteomes" id="UP001153076"/>
    </source>
</evidence>
<dbReference type="Proteomes" id="UP001153076">
    <property type="component" value="Unassembled WGS sequence"/>
</dbReference>
<keyword evidence="3" id="KW-1185">Reference proteome</keyword>